<evidence type="ECO:0000313" key="6">
    <source>
        <dbReference type="Proteomes" id="UP001060325"/>
    </source>
</evidence>
<dbReference type="STRING" id="1397694.GCA_000702585_03065"/>
<keyword evidence="6" id="KW-1185">Reference proteome</keyword>
<keyword evidence="4" id="KW-0614">Plasmid</keyword>
<sequence>MGLNETGLSLLQFFQGLAVIAAAIAFAIGGFYFIFGGDRGRSKAVGWLVGGAVGLIIVMGAFTLAEMVDQNIKF</sequence>
<keyword evidence="1" id="KW-1133">Transmembrane helix</keyword>
<feature type="transmembrane region" description="Helical" evidence="1">
    <location>
        <begin position="47"/>
        <end position="65"/>
    </location>
</feature>
<dbReference type="Proteomes" id="UP001060325">
    <property type="component" value="Plasmid pCXA"/>
</dbReference>
<dbReference type="EMBL" id="UGGP01000003">
    <property type="protein sequence ID" value="STO53295.1"/>
    <property type="molecule type" value="Genomic_DNA"/>
</dbReference>
<name>A0A377HHF8_9BACL</name>
<keyword evidence="1" id="KW-0812">Transmembrane</keyword>
<dbReference type="AlphaFoldDB" id="A0A377HHF8"/>
<proteinExistence type="predicted"/>
<reference evidence="2 5" key="1">
    <citation type="submission" date="2018-06" db="EMBL/GenBank/DDBJ databases">
        <authorList>
            <consortium name="Pathogen Informatics"/>
            <person name="Doyle S."/>
        </authorList>
    </citation>
    <scope>NUCLEOTIDE SEQUENCE [LARGE SCALE GENOMIC DNA]</scope>
    <source>
        <strain evidence="2 5">NCTC13163</strain>
    </source>
</reference>
<evidence type="ECO:0000313" key="5">
    <source>
        <dbReference type="Proteomes" id="UP000254060"/>
    </source>
</evidence>
<feature type="transmembrane region" description="Helical" evidence="1">
    <location>
        <begin position="12"/>
        <end position="35"/>
    </location>
</feature>
<reference evidence="4" key="2">
    <citation type="submission" date="2022-07" db="EMBL/GenBank/DDBJ databases">
        <title>Complete genome of CX2.</title>
        <authorList>
            <person name="Cao G."/>
        </authorList>
    </citation>
    <scope>NUCLEOTIDE SEQUENCE</scope>
    <source>
        <strain evidence="4">CX2</strain>
        <plasmid evidence="4">pCXA</plasmid>
    </source>
</reference>
<accession>A0A377HHF8</accession>
<geneLocation type="plasmid" evidence="4 6">
    <name>pCXA</name>
</geneLocation>
<evidence type="ECO:0000313" key="4">
    <source>
        <dbReference type="EMBL" id="UTT44580.1"/>
    </source>
</evidence>
<dbReference type="EMBL" id="CP101463">
    <property type="protein sequence ID" value="UTT44580.1"/>
    <property type="molecule type" value="Genomic_DNA"/>
</dbReference>
<dbReference type="RefSeq" id="WP_012390467.1">
    <property type="nucleotide sequence ID" value="NZ_CP085005.1"/>
</dbReference>
<protein>
    <recommendedName>
        <fullName evidence="7">TrbC/VIRB2 family</fullName>
    </recommendedName>
</protein>
<evidence type="ECO:0000313" key="2">
    <source>
        <dbReference type="EMBL" id="STO53225.1"/>
    </source>
</evidence>
<evidence type="ECO:0000313" key="3">
    <source>
        <dbReference type="EMBL" id="STO53295.1"/>
    </source>
</evidence>
<evidence type="ECO:0000256" key="1">
    <source>
        <dbReference type="SAM" id="Phobius"/>
    </source>
</evidence>
<dbReference type="EMBL" id="UGGP01000002">
    <property type="protein sequence ID" value="STO53225.1"/>
    <property type="molecule type" value="Genomic_DNA"/>
</dbReference>
<evidence type="ECO:0008006" key="7">
    <source>
        <dbReference type="Google" id="ProtNLM"/>
    </source>
</evidence>
<organism evidence="2 5">
    <name type="scientific">Exiguobacterium aurantiacum</name>
    <dbReference type="NCBI Taxonomy" id="33987"/>
    <lineage>
        <taxon>Bacteria</taxon>
        <taxon>Bacillati</taxon>
        <taxon>Bacillota</taxon>
        <taxon>Bacilli</taxon>
        <taxon>Bacillales</taxon>
        <taxon>Bacillales Family XII. Incertae Sedis</taxon>
        <taxon>Exiguobacterium</taxon>
    </lineage>
</organism>
<dbReference type="Proteomes" id="UP000254060">
    <property type="component" value="Unassembled WGS sequence"/>
</dbReference>
<keyword evidence="1" id="KW-0472">Membrane</keyword>
<gene>
    <name evidence="2" type="ORF">NCTC13163_03206</name>
    <name evidence="3" type="ORF">NCTC13163_03276</name>
    <name evidence="4" type="ORF">NMQ00_15875</name>
</gene>